<dbReference type="Proteomes" id="UP000199568">
    <property type="component" value="Unassembled WGS sequence"/>
</dbReference>
<dbReference type="SUPFAM" id="SSF53335">
    <property type="entry name" value="S-adenosyl-L-methionine-dependent methyltransferases"/>
    <property type="match status" value="1"/>
</dbReference>
<reference evidence="1 2" key="1">
    <citation type="submission" date="2016-10" db="EMBL/GenBank/DDBJ databases">
        <authorList>
            <person name="de Groot N.N."/>
        </authorList>
    </citation>
    <scope>NUCLEOTIDE SEQUENCE [LARGE SCALE GENOMIC DNA]</scope>
    <source>
        <strain evidence="1 2">DSM 18979</strain>
    </source>
</reference>
<accession>A0A1I0EJK6</accession>
<protein>
    <recommendedName>
        <fullName evidence="3">Methyltransferase domain-containing protein</fullName>
    </recommendedName>
</protein>
<sequence length="474" mass="56727">MLNLKNIPIDKNKLIEKLRKYAELREFTVDIIERDNFCEIKFYNNQPAGLLRIYLTRKGVTVDGNTGKNKKLNQELISYINEITSVKEIKEKRINFKQVSFEDFEEILQKISVFSDGNKEFTITDLQCNNPSERRRIVVKDNQSKEEVKLTYYTNLSLYIHGFSWSIGEEIINIICKVTDKVNIRRINYLNEVVHDCNEAYIVDKGEECNICDNKCNGEHSKYLKEIHFGDRKRYNCDRIMNYYFPKYSYRYSFEIEKILNYYRDIINQFQDIHVLSVGCGPCTELMGIASFNSQNKKTVKYNGIDLNHKWKSIHDRIINKFDDSYKLNFYYKDVFQFINQINPQKKQLHSNIVIFQYVLSDMKKYKSKDEIYFLFKRFHDEIFQYLPKGALVVCNDINHKEKVRDLYDLFETILPQGEYHIDKYHFITKTDSYYKYGNGIVETRVPYYIPEYIDNRYNPWITCNSAAFIIRKV</sequence>
<dbReference type="OrthoDB" id="1850322at2"/>
<dbReference type="Gene3D" id="3.40.50.150">
    <property type="entry name" value="Vaccinia Virus protein VP39"/>
    <property type="match status" value="1"/>
</dbReference>
<dbReference type="STRING" id="426128.SAMN05660297_02450"/>
<dbReference type="Gene3D" id="3.30.310.240">
    <property type="entry name" value="Bacterial toxin RNase RnlA/LsoA, N-terminal domain"/>
    <property type="match status" value="1"/>
</dbReference>
<dbReference type="EMBL" id="FOHU01000011">
    <property type="protein sequence ID" value="SET45617.1"/>
    <property type="molecule type" value="Genomic_DNA"/>
</dbReference>
<dbReference type="InterPro" id="IPR029063">
    <property type="entry name" value="SAM-dependent_MTases_sf"/>
</dbReference>
<name>A0A1I0EJK6_9FIRM</name>
<proteinExistence type="predicted"/>
<dbReference type="RefSeq" id="WP_090444391.1">
    <property type="nucleotide sequence ID" value="NZ_FOHU01000011.1"/>
</dbReference>
<gene>
    <name evidence="1" type="ORF">SAMN05660297_02450</name>
</gene>
<evidence type="ECO:0000313" key="2">
    <source>
        <dbReference type="Proteomes" id="UP000199568"/>
    </source>
</evidence>
<evidence type="ECO:0008006" key="3">
    <source>
        <dbReference type="Google" id="ProtNLM"/>
    </source>
</evidence>
<evidence type="ECO:0000313" key="1">
    <source>
        <dbReference type="EMBL" id="SET45617.1"/>
    </source>
</evidence>
<keyword evidence="2" id="KW-1185">Reference proteome</keyword>
<organism evidence="1 2">
    <name type="scientific">Natronincola peptidivorans</name>
    <dbReference type="NCBI Taxonomy" id="426128"/>
    <lineage>
        <taxon>Bacteria</taxon>
        <taxon>Bacillati</taxon>
        <taxon>Bacillota</taxon>
        <taxon>Clostridia</taxon>
        <taxon>Peptostreptococcales</taxon>
        <taxon>Natronincolaceae</taxon>
        <taxon>Natronincola</taxon>
    </lineage>
</organism>
<dbReference type="AlphaFoldDB" id="A0A1I0EJK6"/>